<comment type="caution">
    <text evidence="2">The sequence shown here is derived from an EMBL/GenBank/DDBJ whole genome shotgun (WGS) entry which is preliminary data.</text>
</comment>
<evidence type="ECO:0000256" key="1">
    <source>
        <dbReference type="SAM" id="Phobius"/>
    </source>
</evidence>
<sequence>MNSNLCKIEKDLRSIAKRCKTVKYSIGLAILFLMMGGGAFSQEINNADNISSTTPTMEEINSAKNSLRNSVGDL</sequence>
<reference evidence="2 3" key="1">
    <citation type="submission" date="2017-08" db="EMBL/GenBank/DDBJ databases">
        <title>Analysis of Fusobacterium persistence and antibiotic response in human colorectal.</title>
        <authorList>
            <person name="Bullman S."/>
        </authorList>
    </citation>
    <scope>NUCLEOTIDE SEQUENCE [LARGE SCALE GENOMIC DNA]</scope>
    <source>
        <strain evidence="2 3">P2_CP</strain>
    </source>
</reference>
<dbReference type="NCBIfam" id="NF033175">
    <property type="entry name" value="fuso_auto_Nterm"/>
    <property type="match status" value="1"/>
</dbReference>
<keyword evidence="1" id="KW-1133">Transmembrane helix</keyword>
<evidence type="ECO:0000313" key="3">
    <source>
        <dbReference type="Proteomes" id="UP000230719"/>
    </source>
</evidence>
<name>A0A2G9F4W8_9FUSO</name>
<evidence type="ECO:0000313" key="2">
    <source>
        <dbReference type="EMBL" id="PIM88207.1"/>
    </source>
</evidence>
<dbReference type="InterPro" id="IPR053787">
    <property type="entry name" value="Autotransptr-assoc_N"/>
</dbReference>
<organism evidence="2 3">
    <name type="scientific">Fusobacterium animalis</name>
    <dbReference type="NCBI Taxonomy" id="76859"/>
    <lineage>
        <taxon>Bacteria</taxon>
        <taxon>Fusobacteriati</taxon>
        <taxon>Fusobacteriota</taxon>
        <taxon>Fusobacteriia</taxon>
        <taxon>Fusobacteriales</taxon>
        <taxon>Fusobacteriaceae</taxon>
        <taxon>Fusobacterium</taxon>
    </lineage>
</organism>
<dbReference type="Proteomes" id="UP000230719">
    <property type="component" value="Unassembled WGS sequence"/>
</dbReference>
<keyword evidence="1" id="KW-0472">Membrane</keyword>
<proteinExistence type="predicted"/>
<dbReference type="AlphaFoldDB" id="A0A2G9F4W8"/>
<protein>
    <submittedName>
        <fullName evidence="2">Uncharacterized protein</fullName>
    </submittedName>
</protein>
<feature type="transmembrane region" description="Helical" evidence="1">
    <location>
        <begin position="21"/>
        <end position="40"/>
    </location>
</feature>
<dbReference type="RefSeq" id="WP_158411013.1">
    <property type="nucleotide sequence ID" value="NZ_NPND01000054.1"/>
</dbReference>
<accession>A0A2G9F4W8</accession>
<feature type="non-terminal residue" evidence="2">
    <location>
        <position position="74"/>
    </location>
</feature>
<gene>
    <name evidence="2" type="ORF">CI114_11030</name>
</gene>
<dbReference type="EMBL" id="NPND01000054">
    <property type="protein sequence ID" value="PIM88207.1"/>
    <property type="molecule type" value="Genomic_DNA"/>
</dbReference>
<keyword evidence="1" id="KW-0812">Transmembrane</keyword>